<keyword evidence="2" id="KW-1185">Reference proteome</keyword>
<proteinExistence type="predicted"/>
<name>A0A1H8KYU3_9BURK</name>
<gene>
    <name evidence="1" type="ORF">SAMN02745977_02518</name>
</gene>
<dbReference type="Proteomes" id="UP000199531">
    <property type="component" value="Unassembled WGS sequence"/>
</dbReference>
<dbReference type="EMBL" id="FOCW01000016">
    <property type="protein sequence ID" value="SEN98063.1"/>
    <property type="molecule type" value="Genomic_DNA"/>
</dbReference>
<organism evidence="1 2">
    <name type="scientific">Brachymonas denitrificans DSM 15123</name>
    <dbReference type="NCBI Taxonomy" id="1121117"/>
    <lineage>
        <taxon>Bacteria</taxon>
        <taxon>Pseudomonadati</taxon>
        <taxon>Pseudomonadota</taxon>
        <taxon>Betaproteobacteria</taxon>
        <taxon>Burkholderiales</taxon>
        <taxon>Comamonadaceae</taxon>
        <taxon>Brachymonas</taxon>
    </lineage>
</organism>
<evidence type="ECO:0000313" key="1">
    <source>
        <dbReference type="EMBL" id="SEN98063.1"/>
    </source>
</evidence>
<sequence length="72" mass="8281">MIVIQVISKIFQIRILTNAKMPHERFNVMNPLLSIFNEVSAFECLRVLNLFVAKVQGKFNTRLVIHISIPDA</sequence>
<evidence type="ECO:0000313" key="2">
    <source>
        <dbReference type="Proteomes" id="UP000199531"/>
    </source>
</evidence>
<reference evidence="1 2" key="1">
    <citation type="submission" date="2016-10" db="EMBL/GenBank/DDBJ databases">
        <authorList>
            <person name="de Groot N.N."/>
        </authorList>
    </citation>
    <scope>NUCLEOTIDE SEQUENCE [LARGE SCALE GENOMIC DNA]</scope>
    <source>
        <strain evidence="1 2">DSM 15123</strain>
    </source>
</reference>
<accession>A0A1H8KYU3</accession>
<dbReference type="AlphaFoldDB" id="A0A1H8KYU3"/>
<protein>
    <submittedName>
        <fullName evidence="1">Uncharacterized protein</fullName>
    </submittedName>
</protein>